<dbReference type="PROSITE" id="PS50109">
    <property type="entry name" value="HIS_KIN"/>
    <property type="match status" value="1"/>
</dbReference>
<evidence type="ECO:0000256" key="13">
    <source>
        <dbReference type="ARBA" id="ARBA00023136"/>
    </source>
</evidence>
<dbReference type="GO" id="GO:0000155">
    <property type="term" value="F:phosphorelay sensor kinase activity"/>
    <property type="evidence" value="ECO:0007669"/>
    <property type="project" value="UniProtKB-UniRule"/>
</dbReference>
<dbReference type="InterPro" id="IPR003660">
    <property type="entry name" value="HAMP_dom"/>
</dbReference>
<dbReference type="PANTHER" id="PTHR24421:SF10">
    <property type="entry name" value="NITRATE_NITRITE SENSOR PROTEIN NARQ"/>
    <property type="match status" value="1"/>
</dbReference>
<dbReference type="AlphaFoldDB" id="A0A4U1BII7"/>
<evidence type="ECO:0000256" key="12">
    <source>
        <dbReference type="ARBA" id="ARBA00023012"/>
    </source>
</evidence>
<dbReference type="GO" id="GO:0005886">
    <property type="term" value="C:plasma membrane"/>
    <property type="evidence" value="ECO:0007669"/>
    <property type="project" value="UniProtKB-SubCell"/>
</dbReference>
<evidence type="ECO:0000256" key="15">
    <source>
        <dbReference type="SAM" id="Coils"/>
    </source>
</evidence>
<evidence type="ECO:0000256" key="2">
    <source>
        <dbReference type="ARBA" id="ARBA00004429"/>
    </source>
</evidence>
<dbReference type="InterPro" id="IPR050482">
    <property type="entry name" value="Sensor_HK_TwoCompSys"/>
</dbReference>
<evidence type="ECO:0000256" key="6">
    <source>
        <dbReference type="ARBA" id="ARBA00022679"/>
    </source>
</evidence>
<feature type="domain" description="HAMP" evidence="18">
    <location>
        <begin position="173"/>
        <end position="225"/>
    </location>
</feature>
<dbReference type="Proteomes" id="UP000305675">
    <property type="component" value="Unassembled WGS sequence"/>
</dbReference>
<dbReference type="SMART" id="SM00304">
    <property type="entry name" value="HAMP"/>
    <property type="match status" value="1"/>
</dbReference>
<dbReference type="Gene3D" id="1.20.5.1930">
    <property type="match status" value="1"/>
</dbReference>
<dbReference type="InterPro" id="IPR036890">
    <property type="entry name" value="HATPase_C_sf"/>
</dbReference>
<evidence type="ECO:0000256" key="16">
    <source>
        <dbReference type="SAM" id="Phobius"/>
    </source>
</evidence>
<evidence type="ECO:0000256" key="5">
    <source>
        <dbReference type="ARBA" id="ARBA00022553"/>
    </source>
</evidence>
<evidence type="ECO:0000256" key="8">
    <source>
        <dbReference type="ARBA" id="ARBA00022741"/>
    </source>
</evidence>
<organism evidence="19 20">
    <name type="scientific">Ferrimonas aestuarii</name>
    <dbReference type="NCBI Taxonomy" id="2569539"/>
    <lineage>
        <taxon>Bacteria</taxon>
        <taxon>Pseudomonadati</taxon>
        <taxon>Pseudomonadota</taxon>
        <taxon>Gammaproteobacteria</taxon>
        <taxon>Alteromonadales</taxon>
        <taxon>Ferrimonadaceae</taxon>
        <taxon>Ferrimonas</taxon>
    </lineage>
</organism>
<evidence type="ECO:0000256" key="3">
    <source>
        <dbReference type="ARBA" id="ARBA00022475"/>
    </source>
</evidence>
<dbReference type="Gene3D" id="3.30.565.10">
    <property type="entry name" value="Histidine kinase-like ATPase, C-terminal domain"/>
    <property type="match status" value="1"/>
</dbReference>
<evidence type="ECO:0000256" key="14">
    <source>
        <dbReference type="PIRNR" id="PIRNR003167"/>
    </source>
</evidence>
<evidence type="ECO:0000256" key="10">
    <source>
        <dbReference type="ARBA" id="ARBA00022840"/>
    </source>
</evidence>
<dbReference type="Gene3D" id="1.10.287.130">
    <property type="match status" value="1"/>
</dbReference>
<dbReference type="OrthoDB" id="9811306at2"/>
<dbReference type="GO" id="GO:0005524">
    <property type="term" value="F:ATP binding"/>
    <property type="evidence" value="ECO:0007669"/>
    <property type="project" value="UniProtKB-UniRule"/>
</dbReference>
<dbReference type="InterPro" id="IPR042295">
    <property type="entry name" value="NarX-like_N_sf"/>
</dbReference>
<keyword evidence="20" id="KW-1185">Reference proteome</keyword>
<comment type="caution">
    <text evidence="19">The sequence shown here is derived from an EMBL/GenBank/DDBJ whole genome shotgun (WGS) entry which is preliminary data.</text>
</comment>
<keyword evidence="8 14" id="KW-0547">Nucleotide-binding</keyword>
<keyword evidence="13 14" id="KW-0472">Membrane</keyword>
<keyword evidence="10 14" id="KW-0067">ATP-binding</keyword>
<feature type="domain" description="Histidine kinase" evidence="17">
    <location>
        <begin position="361"/>
        <end position="556"/>
    </location>
</feature>
<dbReference type="RefSeq" id="WP_136864868.1">
    <property type="nucleotide sequence ID" value="NZ_SWCJ01000019.1"/>
</dbReference>
<dbReference type="InterPro" id="IPR029095">
    <property type="entry name" value="NarX-like_N"/>
</dbReference>
<keyword evidence="6 14" id="KW-0808">Transferase</keyword>
<dbReference type="EMBL" id="SWCJ01000019">
    <property type="protein sequence ID" value="TKB50936.1"/>
    <property type="molecule type" value="Genomic_DNA"/>
</dbReference>
<dbReference type="GO" id="GO:0046983">
    <property type="term" value="F:protein dimerization activity"/>
    <property type="evidence" value="ECO:0007669"/>
    <property type="project" value="UniProtKB-UniRule"/>
</dbReference>
<comment type="catalytic activity">
    <reaction evidence="1 14">
        <text>ATP + protein L-histidine = ADP + protein N-phospho-L-histidine.</text>
        <dbReference type="EC" id="2.7.13.3"/>
    </reaction>
</comment>
<accession>A0A4U1BII7</accession>
<keyword evidence="5" id="KW-0597">Phosphoprotein</keyword>
<dbReference type="InterPro" id="IPR003594">
    <property type="entry name" value="HATPase_dom"/>
</dbReference>
<keyword evidence="12 14" id="KW-0902">Two-component regulatory system</keyword>
<reference evidence="19 20" key="1">
    <citation type="submission" date="2019-04" db="EMBL/GenBank/DDBJ databases">
        <authorList>
            <person name="Hwang J.C."/>
        </authorList>
    </citation>
    <scope>NUCLEOTIDE SEQUENCE [LARGE SCALE GENOMIC DNA]</scope>
    <source>
        <strain evidence="19 20">IMCC35002</strain>
    </source>
</reference>
<dbReference type="InterPro" id="IPR016380">
    <property type="entry name" value="Sig_transdc_His_kin_NarX/NarQ"/>
</dbReference>
<dbReference type="PANTHER" id="PTHR24421">
    <property type="entry name" value="NITRATE/NITRITE SENSOR PROTEIN NARX-RELATED"/>
    <property type="match status" value="1"/>
</dbReference>
<evidence type="ECO:0000256" key="4">
    <source>
        <dbReference type="ARBA" id="ARBA00022519"/>
    </source>
</evidence>
<evidence type="ECO:0000256" key="7">
    <source>
        <dbReference type="ARBA" id="ARBA00022692"/>
    </source>
</evidence>
<keyword evidence="15" id="KW-0175">Coiled coil</keyword>
<dbReference type="CDD" id="cd16917">
    <property type="entry name" value="HATPase_UhpB-NarQ-NarX-like"/>
    <property type="match status" value="1"/>
</dbReference>
<evidence type="ECO:0000256" key="1">
    <source>
        <dbReference type="ARBA" id="ARBA00000085"/>
    </source>
</evidence>
<dbReference type="PROSITE" id="PS50885">
    <property type="entry name" value="HAMP"/>
    <property type="match status" value="1"/>
</dbReference>
<protein>
    <recommendedName>
        <fullName evidence="14">Sensor protein</fullName>
        <ecNumber evidence="14">2.7.13.3</ecNumber>
    </recommendedName>
</protein>
<keyword evidence="9 14" id="KW-0418">Kinase</keyword>
<proteinExistence type="predicted"/>
<dbReference type="EC" id="2.7.13.3" evidence="14"/>
<gene>
    <name evidence="19" type="primary">narQ</name>
    <name evidence="19" type="ORF">FCL42_18240</name>
</gene>
<dbReference type="Gene3D" id="1.20.120.960">
    <property type="entry name" value="Histidine kinase NarX, sensor domain"/>
    <property type="match status" value="1"/>
</dbReference>
<dbReference type="InterPro" id="IPR011712">
    <property type="entry name" value="Sig_transdc_His_kin_sub3_dim/P"/>
</dbReference>
<dbReference type="SUPFAM" id="SSF55874">
    <property type="entry name" value="ATPase domain of HSP90 chaperone/DNA topoisomerase II/histidine kinase"/>
    <property type="match status" value="1"/>
</dbReference>
<dbReference type="InterPro" id="IPR005467">
    <property type="entry name" value="His_kinase_dom"/>
</dbReference>
<evidence type="ECO:0000259" key="18">
    <source>
        <dbReference type="PROSITE" id="PS50885"/>
    </source>
</evidence>
<evidence type="ECO:0000256" key="11">
    <source>
        <dbReference type="ARBA" id="ARBA00022989"/>
    </source>
</evidence>
<keyword evidence="11 16" id="KW-1133">Transmembrane helix</keyword>
<evidence type="ECO:0000313" key="20">
    <source>
        <dbReference type="Proteomes" id="UP000305675"/>
    </source>
</evidence>
<evidence type="ECO:0000259" key="17">
    <source>
        <dbReference type="PROSITE" id="PS50109"/>
    </source>
</evidence>
<dbReference type="Pfam" id="PF13675">
    <property type="entry name" value="PilJ"/>
    <property type="match status" value="1"/>
</dbReference>
<dbReference type="Pfam" id="PF07730">
    <property type="entry name" value="HisKA_3"/>
    <property type="match status" value="1"/>
</dbReference>
<dbReference type="NCBIfam" id="NF008184">
    <property type="entry name" value="PRK10935.1"/>
    <property type="match status" value="1"/>
</dbReference>
<name>A0A4U1BII7_9GAMM</name>
<dbReference type="CDD" id="cd22899">
    <property type="entry name" value="NarQ_sensor"/>
    <property type="match status" value="1"/>
</dbReference>
<keyword evidence="4 14" id="KW-0997">Cell inner membrane</keyword>
<evidence type="ECO:0000313" key="19">
    <source>
        <dbReference type="EMBL" id="TKB50936.1"/>
    </source>
</evidence>
<feature type="coiled-coil region" evidence="15">
    <location>
        <begin position="217"/>
        <end position="244"/>
    </location>
</feature>
<dbReference type="Pfam" id="PF02518">
    <property type="entry name" value="HATPase_c"/>
    <property type="match status" value="1"/>
</dbReference>
<dbReference type="SMART" id="SM00387">
    <property type="entry name" value="HATPase_c"/>
    <property type="match status" value="1"/>
</dbReference>
<keyword evidence="3 14" id="KW-1003">Cell membrane</keyword>
<comment type="subcellular location">
    <subcellularLocation>
        <location evidence="2">Cell inner membrane</location>
        <topology evidence="2">Multi-pass membrane protein</topology>
    </subcellularLocation>
</comment>
<dbReference type="PIRSF" id="PIRSF003167">
    <property type="entry name" value="STHK_NarX/NarQ"/>
    <property type="match status" value="1"/>
</dbReference>
<evidence type="ECO:0000256" key="9">
    <source>
        <dbReference type="ARBA" id="ARBA00022777"/>
    </source>
</evidence>
<sequence length="561" mass="63151">MPKKSLTTTLLSLILSVVTLVSGLAALSLVTLNYSVDDAKAINASGSLRMRSYQLVFYTNSESELLREKVTEFEEILASKELMKAKAWYNPKRTHDQYDTVVARWKEMQNFALNGNSRKYVNNVKPFVAEIDQLVDQLESQAENKILLLLAMQIIGVIAILGVGATMLRMVRRRVLEPLHKLEVAATSISHRDFQVDLPRSDFHELQTLSDTFKQTASELEGLYHNLEQQVAEKTQALAQANSGLTFLYQSSLWFHRDRLSVENLTKSLADLQSHTLANGVRLECEERPDLDVALGDLDGQCTTERLVFENQELGTLEVYGHKPLPGNMLHNYAIIVARGILLDRASSQRELLSLMEERGIIARELHDSMGQVLAYMKIQTSLLKRAIDADNINLRDQALNELTSGTNQAYQQLRELLGTFRLTIAEKDLELSLEQMLEQLQGRTQAKLKLQYDMLPPPLTGQQHVHLLQLCREAVINAIKHSQADAITLKAENLNEELQFSISDTGVGIANLKDRDNHYGIGIMHERAHKLGGRLDFCDNPDGGLCVKLTFNPTEESLHE</sequence>
<feature type="transmembrane region" description="Helical" evidence="16">
    <location>
        <begin position="146"/>
        <end position="168"/>
    </location>
</feature>
<keyword evidence="7 16" id="KW-0812">Transmembrane</keyword>